<gene>
    <name evidence="3" type="ORF">BESB_043620</name>
</gene>
<dbReference type="Proteomes" id="UP000224006">
    <property type="component" value="Chromosome III"/>
</dbReference>
<feature type="chain" id="PRO_5012789690" evidence="1">
    <location>
        <begin position="41"/>
        <end position="380"/>
    </location>
</feature>
<accession>A0A2A9ML44</accession>
<dbReference type="AlphaFoldDB" id="A0A2A9ML44"/>
<comment type="caution">
    <text evidence="3">The sequence shown here is derived from an EMBL/GenBank/DDBJ whole genome shotgun (WGS) entry which is preliminary data.</text>
</comment>
<evidence type="ECO:0000313" key="4">
    <source>
        <dbReference type="Proteomes" id="UP000224006"/>
    </source>
</evidence>
<dbReference type="Gene3D" id="2.60.40.1320">
    <property type="entry name" value="SRS domain"/>
    <property type="match status" value="2"/>
</dbReference>
<dbReference type="EMBL" id="NWUJ01000003">
    <property type="protein sequence ID" value="PFH36170.1"/>
    <property type="molecule type" value="Genomic_DNA"/>
</dbReference>
<feature type="signal peptide" evidence="1">
    <location>
        <begin position="1"/>
        <end position="40"/>
    </location>
</feature>
<dbReference type="RefSeq" id="XP_029220179.1">
    <property type="nucleotide sequence ID" value="XM_029362813.1"/>
</dbReference>
<keyword evidence="1" id="KW-0732">Signal</keyword>
<name>A0A2A9ML44_BESBE</name>
<sequence length="380" mass="40118">MQSDGVEGRRRRGLTPQTWNWLVLCLGGALLCARRNGVEGILQEGPLRGKVHEGGDASSAAAGIATCNFSGNEGAPDFDVLTLSAGKTGVSLRCVADDVEIVPADVHEVCVAFNDAPTLEDCQKPAGGTTSKHETLETLLGTQSPIKWTESEVSETPKSKQRTLQLDPSQLPLTDEAFFVGCQSPRVGPSKSCKVTVKVLARESSVKDSVVTCGYGDGSNKDGPLKVDLTEASNSLELICGEQGSVKPATFLTKVCEDKEMQKCDKELKDILPGFDASWWGASKEGGSESAKLTIPATGFPAEDQSFYIGCSLHPTEPPREDTLTAMGMQPSAENEKEPACKVLVTVKATSSSMSALYDVTTVAAALGALSLARIAVDSF</sequence>
<dbReference type="Pfam" id="PF04092">
    <property type="entry name" value="SAG"/>
    <property type="match status" value="2"/>
</dbReference>
<proteinExistence type="predicted"/>
<evidence type="ECO:0000259" key="2">
    <source>
        <dbReference type="Pfam" id="PF04092"/>
    </source>
</evidence>
<dbReference type="InterPro" id="IPR007226">
    <property type="entry name" value="SRS_dom"/>
</dbReference>
<feature type="domain" description="SRS" evidence="2">
    <location>
        <begin position="64"/>
        <end position="199"/>
    </location>
</feature>
<dbReference type="SUPFAM" id="SSF74877">
    <property type="entry name" value="Major surface antigen p30, SAG1"/>
    <property type="match status" value="2"/>
</dbReference>
<feature type="domain" description="SRS" evidence="2">
    <location>
        <begin position="210"/>
        <end position="347"/>
    </location>
</feature>
<dbReference type="GeneID" id="40309292"/>
<keyword evidence="4" id="KW-1185">Reference proteome</keyword>
<dbReference type="PRINTS" id="PR01801">
    <property type="entry name" value="SURFCEANTIGN"/>
</dbReference>
<dbReference type="InterPro" id="IPR036755">
    <property type="entry name" value="SRS_dom_sf"/>
</dbReference>
<dbReference type="GO" id="GO:0016020">
    <property type="term" value="C:membrane"/>
    <property type="evidence" value="ECO:0007669"/>
    <property type="project" value="InterPro"/>
</dbReference>
<dbReference type="InterPro" id="IPR028352">
    <property type="entry name" value="Surface_antig_SAG1"/>
</dbReference>
<evidence type="ECO:0000256" key="1">
    <source>
        <dbReference type="SAM" id="SignalP"/>
    </source>
</evidence>
<evidence type="ECO:0000313" key="3">
    <source>
        <dbReference type="EMBL" id="PFH36170.1"/>
    </source>
</evidence>
<protein>
    <submittedName>
        <fullName evidence="3">SAG-related sequence</fullName>
    </submittedName>
</protein>
<dbReference type="VEuPathDB" id="ToxoDB:BESB_043620"/>
<dbReference type="KEGG" id="bbes:BESB_043620"/>
<reference evidence="3 4" key="1">
    <citation type="submission" date="2017-09" db="EMBL/GenBank/DDBJ databases">
        <title>Genome sequencing of Besnoitia besnoiti strain Bb-Ger1.</title>
        <authorList>
            <person name="Schares G."/>
            <person name="Venepally P."/>
            <person name="Lorenzi H.A."/>
        </authorList>
    </citation>
    <scope>NUCLEOTIDE SEQUENCE [LARGE SCALE GENOMIC DNA]</scope>
    <source>
        <strain evidence="3 4">Bb-Ger1</strain>
    </source>
</reference>
<organism evidence="3 4">
    <name type="scientific">Besnoitia besnoiti</name>
    <name type="common">Apicomplexan protozoan</name>
    <dbReference type="NCBI Taxonomy" id="94643"/>
    <lineage>
        <taxon>Eukaryota</taxon>
        <taxon>Sar</taxon>
        <taxon>Alveolata</taxon>
        <taxon>Apicomplexa</taxon>
        <taxon>Conoidasida</taxon>
        <taxon>Coccidia</taxon>
        <taxon>Eucoccidiorida</taxon>
        <taxon>Eimeriorina</taxon>
        <taxon>Sarcocystidae</taxon>
        <taxon>Besnoitia</taxon>
    </lineage>
</organism>